<dbReference type="GO" id="GO:0003960">
    <property type="term" value="F:quinone reductase (NADPH) activity"/>
    <property type="evidence" value="ECO:0007669"/>
    <property type="project" value="UniProtKB-EC"/>
</dbReference>
<accession>A0A5J6Z781</accession>
<dbReference type="AlphaFoldDB" id="A0A5J6Z781"/>
<dbReference type="InterPro" id="IPR013149">
    <property type="entry name" value="ADH-like_C"/>
</dbReference>
<dbReference type="GO" id="GO:0005829">
    <property type="term" value="C:cytosol"/>
    <property type="evidence" value="ECO:0007669"/>
    <property type="project" value="TreeGrafter"/>
</dbReference>
<dbReference type="Gene3D" id="3.40.50.720">
    <property type="entry name" value="NAD(P)-binding Rossmann-like Domain"/>
    <property type="match status" value="1"/>
</dbReference>
<protein>
    <submittedName>
        <fullName evidence="4">Quinone oxidoreductase 1</fullName>
        <ecNumber evidence="4">1.6.5.5</ecNumber>
    </submittedName>
</protein>
<dbReference type="GO" id="GO:0035925">
    <property type="term" value="F:mRNA 3'-UTR AU-rich region binding"/>
    <property type="evidence" value="ECO:0007669"/>
    <property type="project" value="TreeGrafter"/>
</dbReference>
<dbReference type="PANTHER" id="PTHR48106">
    <property type="entry name" value="QUINONE OXIDOREDUCTASE PIG3-RELATED"/>
    <property type="match status" value="1"/>
</dbReference>
<dbReference type="EC" id="1.6.5.5" evidence="4"/>
<dbReference type="SUPFAM" id="SSF51735">
    <property type="entry name" value="NAD(P)-binding Rossmann-fold domains"/>
    <property type="match status" value="1"/>
</dbReference>
<evidence type="ECO:0000313" key="4">
    <source>
        <dbReference type="EMBL" id="QFQ01523.1"/>
    </source>
</evidence>
<dbReference type="Pfam" id="PF00107">
    <property type="entry name" value="ADH_zinc_N"/>
    <property type="match status" value="1"/>
</dbReference>
<evidence type="ECO:0000259" key="3">
    <source>
        <dbReference type="SMART" id="SM00829"/>
    </source>
</evidence>
<dbReference type="EMBL" id="CP045032">
    <property type="protein sequence ID" value="QFQ01523.1"/>
    <property type="molecule type" value="Genomic_DNA"/>
</dbReference>
<dbReference type="InterPro" id="IPR020843">
    <property type="entry name" value="ER"/>
</dbReference>
<name>A0A5J6Z781_9CORY</name>
<dbReference type="KEGG" id="cuo:CUROG_00595"/>
<sequence length="368" mass="38533">MVEIPQQMTAIRQHAHGGPEVLQVEEGVAVPTPGPGQLLVRLEATGVNFIDTYFREGIYEAPLPLIPGQEGVGVVVAHGPSTTAADLGGSISSAAAAVAPSATEENPAAADPDAPVDVPAPKLPEVGTRVSFCDATGTYAQYCLVSADRVVEVPEGMDRAVAASVTLQGITAHYLARGVYELNEDSTCVITAGAGGVGQLLTQLAKHHGATVISLLSNDEKEEISRKAGADHVLRYEEYSGERVRELTNGVGVDVVYDGVGASTFATSLECIRPTGLMCLFGAASGPVDPIDPQILNKHGSLFLTRPGINAWTSREGEFAMRAGEILQLVNEGVLKVNVGAQYPLEQARQAHEDLQARKTVGSVVLLP</sequence>
<gene>
    <name evidence="4" type="primary">qorA</name>
    <name evidence="4" type="ORF">CUROG_00595</name>
</gene>
<evidence type="ECO:0000256" key="1">
    <source>
        <dbReference type="ARBA" id="ARBA00022857"/>
    </source>
</evidence>
<dbReference type="SUPFAM" id="SSF50129">
    <property type="entry name" value="GroES-like"/>
    <property type="match status" value="1"/>
</dbReference>
<proteinExistence type="predicted"/>
<dbReference type="InterPro" id="IPR011032">
    <property type="entry name" value="GroES-like_sf"/>
</dbReference>
<evidence type="ECO:0000256" key="2">
    <source>
        <dbReference type="ARBA" id="ARBA00023002"/>
    </source>
</evidence>
<keyword evidence="5" id="KW-1185">Reference proteome</keyword>
<dbReference type="Proteomes" id="UP000326711">
    <property type="component" value="Chromosome"/>
</dbReference>
<dbReference type="OrthoDB" id="9805883at2"/>
<feature type="domain" description="Enoyl reductase (ER)" evidence="3">
    <location>
        <begin position="17"/>
        <end position="366"/>
    </location>
</feature>
<dbReference type="Pfam" id="PF08240">
    <property type="entry name" value="ADH_N"/>
    <property type="match status" value="1"/>
</dbReference>
<dbReference type="GO" id="GO:0070402">
    <property type="term" value="F:NADPH binding"/>
    <property type="evidence" value="ECO:0007669"/>
    <property type="project" value="TreeGrafter"/>
</dbReference>
<evidence type="ECO:0000313" key="5">
    <source>
        <dbReference type="Proteomes" id="UP000326711"/>
    </source>
</evidence>
<reference evidence="5" key="1">
    <citation type="submission" date="2019-10" db="EMBL/GenBank/DDBJ databases">
        <title>Complete genome sequence of Corynebacterium urogenitalis DSM 108747, isolated from the genital tract of a cow.</title>
        <authorList>
            <person name="Ruckert C."/>
            <person name="Ballas P."/>
            <person name="Wagener K."/>
            <person name="Drillich M."/>
            <person name="Kaempfer P."/>
            <person name="Busse H.-J."/>
            <person name="Ehling-Schulz M."/>
        </authorList>
    </citation>
    <scope>NUCLEOTIDE SEQUENCE [LARGE SCALE GENOMIC DNA]</scope>
    <source>
        <strain evidence="5">LMM 1652</strain>
    </source>
</reference>
<dbReference type="FunFam" id="3.40.50.720:FF:000053">
    <property type="entry name" value="Quinone oxidoreductase 1"/>
    <property type="match status" value="1"/>
</dbReference>
<organism evidence="4 5">
    <name type="scientific">Corynebacterium urogenitale</name>
    <dbReference type="NCBI Taxonomy" id="2487892"/>
    <lineage>
        <taxon>Bacteria</taxon>
        <taxon>Bacillati</taxon>
        <taxon>Actinomycetota</taxon>
        <taxon>Actinomycetes</taxon>
        <taxon>Mycobacteriales</taxon>
        <taxon>Corynebacteriaceae</taxon>
        <taxon>Corynebacterium</taxon>
    </lineage>
</organism>
<dbReference type="Gene3D" id="3.90.180.10">
    <property type="entry name" value="Medium-chain alcohol dehydrogenases, catalytic domain"/>
    <property type="match status" value="1"/>
</dbReference>
<keyword evidence="1" id="KW-0521">NADP</keyword>
<dbReference type="RefSeq" id="WP_151902015.1">
    <property type="nucleotide sequence ID" value="NZ_CP045032.1"/>
</dbReference>
<dbReference type="CDD" id="cd05286">
    <property type="entry name" value="QOR2"/>
    <property type="match status" value="1"/>
</dbReference>
<dbReference type="InterPro" id="IPR013154">
    <property type="entry name" value="ADH-like_N"/>
</dbReference>
<dbReference type="InterPro" id="IPR047618">
    <property type="entry name" value="QOR-like"/>
</dbReference>
<dbReference type="SMART" id="SM00829">
    <property type="entry name" value="PKS_ER"/>
    <property type="match status" value="1"/>
</dbReference>
<keyword evidence="2 4" id="KW-0560">Oxidoreductase</keyword>
<dbReference type="PANTHER" id="PTHR48106:SF13">
    <property type="entry name" value="QUINONE OXIDOREDUCTASE-RELATED"/>
    <property type="match status" value="1"/>
</dbReference>
<dbReference type="InterPro" id="IPR036291">
    <property type="entry name" value="NAD(P)-bd_dom_sf"/>
</dbReference>